<dbReference type="PANTHER" id="PTHR35529:SF1">
    <property type="entry name" value="MANGANESE EFFLUX PUMP MNTP-RELATED"/>
    <property type="match status" value="1"/>
</dbReference>
<keyword evidence="2 8" id="KW-1003">Cell membrane</keyword>
<keyword evidence="6 8" id="KW-0472">Membrane</keyword>
<evidence type="ECO:0000256" key="8">
    <source>
        <dbReference type="HAMAP-Rule" id="MF_01521"/>
    </source>
</evidence>
<evidence type="ECO:0000256" key="2">
    <source>
        <dbReference type="ARBA" id="ARBA00022475"/>
    </source>
</evidence>
<keyword evidence="4 8" id="KW-1133">Transmembrane helix</keyword>
<evidence type="ECO:0000256" key="7">
    <source>
        <dbReference type="ARBA" id="ARBA00023211"/>
    </source>
</evidence>
<sequence length="212" mass="23415">MAIFIELFLLGVGLSMDAFAVSVCKGLGMRKLNKKQAVIIGLYFGGFQALMPLIGWLLGSQFQKYITSIDHWIAFILLGFIGGKMIIEAVREWNEEEIVEVTDAPIDHKNMLVLAVATSIDALAVGITFAFLNTPIIEAISIIGITTFVLSIIGVIVGNFFGSKYKSKAEFIGGLILVLLGVKILLEHLGILAFLYKYTPYITLWYMGHIFF</sequence>
<gene>
    <name evidence="9" type="primary">yebN</name>
    <name evidence="8" type="synonym">mntP</name>
    <name evidence="9" type="ORF">ERS852533_00565</name>
</gene>
<evidence type="ECO:0000313" key="10">
    <source>
        <dbReference type="Proteomes" id="UP000095413"/>
    </source>
</evidence>
<comment type="function">
    <text evidence="8">Probably functions as a manganese efflux pump.</text>
</comment>
<evidence type="ECO:0000256" key="1">
    <source>
        <dbReference type="ARBA" id="ARBA00022448"/>
    </source>
</evidence>
<evidence type="ECO:0000256" key="6">
    <source>
        <dbReference type="ARBA" id="ARBA00023136"/>
    </source>
</evidence>
<evidence type="ECO:0000256" key="4">
    <source>
        <dbReference type="ARBA" id="ARBA00022989"/>
    </source>
</evidence>
<dbReference type="Pfam" id="PF02659">
    <property type="entry name" value="Mntp"/>
    <property type="match status" value="1"/>
</dbReference>
<keyword evidence="5 8" id="KW-0406">Ion transport</keyword>
<comment type="similarity">
    <text evidence="8">Belongs to the MntP (TC 9.B.29) family.</text>
</comment>
<dbReference type="InterPro" id="IPR003810">
    <property type="entry name" value="Mntp/YtaF"/>
</dbReference>
<feature type="transmembrane region" description="Helical" evidence="8">
    <location>
        <begin position="36"/>
        <end position="59"/>
    </location>
</feature>
<name>A0A174L197_9FIRM</name>
<feature type="transmembrane region" description="Helical" evidence="8">
    <location>
        <begin position="139"/>
        <end position="160"/>
    </location>
</feature>
<keyword evidence="1 8" id="KW-0813">Transport</keyword>
<evidence type="ECO:0000313" key="9">
    <source>
        <dbReference type="EMBL" id="CUP17972.1"/>
    </source>
</evidence>
<keyword evidence="7 8" id="KW-0464">Manganese</keyword>
<feature type="transmembrane region" description="Helical" evidence="8">
    <location>
        <begin position="111"/>
        <end position="132"/>
    </location>
</feature>
<dbReference type="AlphaFoldDB" id="A0A174L197"/>
<evidence type="ECO:0000256" key="3">
    <source>
        <dbReference type="ARBA" id="ARBA00022692"/>
    </source>
</evidence>
<dbReference type="GO" id="GO:0005886">
    <property type="term" value="C:plasma membrane"/>
    <property type="evidence" value="ECO:0007669"/>
    <property type="project" value="UniProtKB-SubCell"/>
</dbReference>
<dbReference type="OrthoDB" id="9811590at2"/>
<dbReference type="InterPro" id="IPR022929">
    <property type="entry name" value="Put_MntP"/>
</dbReference>
<accession>A0A174L197</accession>
<dbReference type="Proteomes" id="UP000095413">
    <property type="component" value="Unassembled WGS sequence"/>
</dbReference>
<keyword evidence="3 8" id="KW-0812">Transmembrane</keyword>
<feature type="transmembrane region" description="Helical" evidence="8">
    <location>
        <begin position="172"/>
        <end position="196"/>
    </location>
</feature>
<reference evidence="9 10" key="1">
    <citation type="submission" date="2015-09" db="EMBL/GenBank/DDBJ databases">
        <authorList>
            <consortium name="Pathogen Informatics"/>
        </authorList>
    </citation>
    <scope>NUCLEOTIDE SEQUENCE [LARGE SCALE GENOMIC DNA]</scope>
    <source>
        <strain evidence="9 10">2789STDY5834921</strain>
    </source>
</reference>
<dbReference type="GO" id="GO:0005384">
    <property type="term" value="F:manganese ion transmembrane transporter activity"/>
    <property type="evidence" value="ECO:0007669"/>
    <property type="project" value="UniProtKB-UniRule"/>
</dbReference>
<evidence type="ECO:0000256" key="5">
    <source>
        <dbReference type="ARBA" id="ARBA00023065"/>
    </source>
</evidence>
<dbReference type="PANTHER" id="PTHR35529">
    <property type="entry name" value="MANGANESE EFFLUX PUMP MNTP-RELATED"/>
    <property type="match status" value="1"/>
</dbReference>
<dbReference type="RefSeq" id="WP_055055394.1">
    <property type="nucleotide sequence ID" value="NZ_CZBA01000002.1"/>
</dbReference>
<dbReference type="EMBL" id="CZBA01000002">
    <property type="protein sequence ID" value="CUP17972.1"/>
    <property type="molecule type" value="Genomic_DNA"/>
</dbReference>
<feature type="transmembrane region" description="Helical" evidence="8">
    <location>
        <begin position="71"/>
        <end position="91"/>
    </location>
</feature>
<comment type="subcellular location">
    <subcellularLocation>
        <location evidence="8">Cell membrane</location>
        <topology evidence="8">Multi-pass membrane protein</topology>
    </subcellularLocation>
</comment>
<proteinExistence type="inferred from homology"/>
<protein>
    <recommendedName>
        <fullName evidence="8">Putative manganese efflux pump MntP</fullName>
    </recommendedName>
</protein>
<organism evidence="9 10">
    <name type="scientific">Blautia obeum</name>
    <dbReference type="NCBI Taxonomy" id="40520"/>
    <lineage>
        <taxon>Bacteria</taxon>
        <taxon>Bacillati</taxon>
        <taxon>Bacillota</taxon>
        <taxon>Clostridia</taxon>
        <taxon>Lachnospirales</taxon>
        <taxon>Lachnospiraceae</taxon>
        <taxon>Blautia</taxon>
    </lineage>
</organism>
<dbReference type="HAMAP" id="MF_01521">
    <property type="entry name" value="MntP_pump"/>
    <property type="match status" value="1"/>
</dbReference>